<evidence type="ECO:0000313" key="1">
    <source>
        <dbReference type="EMBL" id="ANH82619.1"/>
    </source>
</evidence>
<dbReference type="KEGG" id="nia:A8C56_18025"/>
<dbReference type="Proteomes" id="UP000077667">
    <property type="component" value="Chromosome"/>
</dbReference>
<dbReference type="InterPro" id="IPR032710">
    <property type="entry name" value="NTF2-like_dom_sf"/>
</dbReference>
<keyword evidence="2" id="KW-1185">Reference proteome</keyword>
<dbReference type="STRING" id="1176587.A8C56_18025"/>
<dbReference type="RefSeq" id="WP_067759159.1">
    <property type="nucleotide sequence ID" value="NZ_CP015772.1"/>
</dbReference>
<dbReference type="OrthoDB" id="795653at2"/>
<organism evidence="1 2">
    <name type="scientific">Niabella ginsenosidivorans</name>
    <dbReference type="NCBI Taxonomy" id="1176587"/>
    <lineage>
        <taxon>Bacteria</taxon>
        <taxon>Pseudomonadati</taxon>
        <taxon>Bacteroidota</taxon>
        <taxon>Chitinophagia</taxon>
        <taxon>Chitinophagales</taxon>
        <taxon>Chitinophagaceae</taxon>
        <taxon>Niabella</taxon>
    </lineage>
</organism>
<reference evidence="1 2" key="1">
    <citation type="submission" date="2016-05" db="EMBL/GenBank/DDBJ databases">
        <title>Niabella ginsenosidivorans BS26 whole genome sequencing.</title>
        <authorList>
            <person name="Im W.T."/>
            <person name="Siddiqi M.Z."/>
        </authorList>
    </citation>
    <scope>NUCLEOTIDE SEQUENCE [LARGE SCALE GENOMIC DNA]</scope>
    <source>
        <strain evidence="1 2">BS26</strain>
    </source>
</reference>
<proteinExistence type="predicted"/>
<sequence>MNKKTELVKQFVECLNKEDFEGAQNCLYEDFVFEGVLGRRAGALVYINEMKQMKLKYRVLQVFEAADDVCLWYMIDMGGRQILASGWYHICNEQIHSLKVLFDPRPLLG</sequence>
<accession>A0A1A9I6E0</accession>
<evidence type="ECO:0008006" key="3">
    <source>
        <dbReference type="Google" id="ProtNLM"/>
    </source>
</evidence>
<protein>
    <recommendedName>
        <fullName evidence="3">SnoaL-like domain-containing protein</fullName>
    </recommendedName>
</protein>
<evidence type="ECO:0000313" key="2">
    <source>
        <dbReference type="Proteomes" id="UP000077667"/>
    </source>
</evidence>
<dbReference type="Gene3D" id="3.10.450.50">
    <property type="match status" value="1"/>
</dbReference>
<gene>
    <name evidence="1" type="ORF">A8C56_18025</name>
</gene>
<dbReference type="EMBL" id="CP015772">
    <property type="protein sequence ID" value="ANH82619.1"/>
    <property type="molecule type" value="Genomic_DNA"/>
</dbReference>
<name>A0A1A9I6E0_9BACT</name>
<dbReference type="AlphaFoldDB" id="A0A1A9I6E0"/>
<dbReference type="SUPFAM" id="SSF54427">
    <property type="entry name" value="NTF2-like"/>
    <property type="match status" value="1"/>
</dbReference>